<dbReference type="InterPro" id="IPR013780">
    <property type="entry name" value="Glyco_hydro_b"/>
</dbReference>
<dbReference type="InterPro" id="IPR006046">
    <property type="entry name" value="Alpha_amylase"/>
</dbReference>
<dbReference type="Gene3D" id="2.60.40.1180">
    <property type="entry name" value="Golgi alpha-mannosidase II"/>
    <property type="match status" value="1"/>
</dbReference>
<keyword evidence="9 11" id="KW-0326">Glycosidase</keyword>
<evidence type="ECO:0000256" key="5">
    <source>
        <dbReference type="ARBA" id="ARBA00022723"/>
    </source>
</evidence>
<keyword evidence="16" id="KW-1185">Reference proteome</keyword>
<evidence type="ECO:0000256" key="4">
    <source>
        <dbReference type="ARBA" id="ARBA00012595"/>
    </source>
</evidence>
<dbReference type="SUPFAM" id="SSF51445">
    <property type="entry name" value="(Trans)glycosidases"/>
    <property type="match status" value="1"/>
</dbReference>
<feature type="signal peptide" evidence="12">
    <location>
        <begin position="1"/>
        <end position="23"/>
    </location>
</feature>
<reference evidence="15 16" key="1">
    <citation type="submission" date="2014-04" db="EMBL/GenBank/DDBJ databases">
        <title>Evolutionary Origins and Diversification of the Mycorrhizal Mutualists.</title>
        <authorList>
            <consortium name="DOE Joint Genome Institute"/>
            <consortium name="Mycorrhizal Genomics Consortium"/>
            <person name="Kohler A."/>
            <person name="Kuo A."/>
            <person name="Nagy L.G."/>
            <person name="Floudas D."/>
            <person name="Copeland A."/>
            <person name="Barry K.W."/>
            <person name="Cichocki N."/>
            <person name="Veneault-Fourrey C."/>
            <person name="LaButti K."/>
            <person name="Lindquist E.A."/>
            <person name="Lipzen A."/>
            <person name="Lundell T."/>
            <person name="Morin E."/>
            <person name="Murat C."/>
            <person name="Riley R."/>
            <person name="Ohm R."/>
            <person name="Sun H."/>
            <person name="Tunlid A."/>
            <person name="Henrissat B."/>
            <person name="Grigoriev I.V."/>
            <person name="Hibbett D.S."/>
            <person name="Martin F."/>
        </authorList>
    </citation>
    <scope>NUCLEOTIDE SEQUENCE [LARGE SCALE GENOMIC DNA]</scope>
    <source>
        <strain evidence="15 16">FD-317 M1</strain>
    </source>
</reference>
<dbReference type="InterPro" id="IPR017853">
    <property type="entry name" value="GH"/>
</dbReference>
<keyword evidence="5" id="KW-0479">Metal-binding</keyword>
<dbReference type="GO" id="GO:0046872">
    <property type="term" value="F:metal ion binding"/>
    <property type="evidence" value="ECO:0007669"/>
    <property type="project" value="UniProtKB-KW"/>
</dbReference>
<comment type="cofactor">
    <cofactor evidence="2">
        <name>Ca(2+)</name>
        <dbReference type="ChEBI" id="CHEBI:29108"/>
    </cofactor>
</comment>
<proteinExistence type="inferred from homology"/>
<dbReference type="Pfam" id="PF02806">
    <property type="entry name" value="Alpha-amylase_C"/>
    <property type="match status" value="1"/>
</dbReference>
<dbReference type="HOGENOM" id="CLU_013336_0_0_1"/>
<evidence type="ECO:0000256" key="10">
    <source>
        <dbReference type="RuleBase" id="RU003615"/>
    </source>
</evidence>
<evidence type="ECO:0000313" key="15">
    <source>
        <dbReference type="EMBL" id="KIK51212.1"/>
    </source>
</evidence>
<accession>A0A0D0C0R2</accession>
<evidence type="ECO:0000256" key="9">
    <source>
        <dbReference type="ARBA" id="ARBA00023295"/>
    </source>
</evidence>
<keyword evidence="8 11" id="KW-0119">Carbohydrate metabolism</keyword>
<evidence type="ECO:0000256" key="2">
    <source>
        <dbReference type="ARBA" id="ARBA00001913"/>
    </source>
</evidence>
<evidence type="ECO:0000256" key="7">
    <source>
        <dbReference type="ARBA" id="ARBA00022837"/>
    </source>
</evidence>
<comment type="similarity">
    <text evidence="3 10">Belongs to the glycosyl hydrolase 13 family.</text>
</comment>
<name>A0A0D0C0R2_9AGAR</name>
<dbReference type="Proteomes" id="UP000053593">
    <property type="component" value="Unassembled WGS sequence"/>
</dbReference>
<evidence type="ECO:0000256" key="12">
    <source>
        <dbReference type="SAM" id="SignalP"/>
    </source>
</evidence>
<evidence type="ECO:0000313" key="16">
    <source>
        <dbReference type="Proteomes" id="UP000053593"/>
    </source>
</evidence>
<dbReference type="Pfam" id="PF00128">
    <property type="entry name" value="Alpha-amylase"/>
    <property type="match status" value="1"/>
</dbReference>
<evidence type="ECO:0000256" key="11">
    <source>
        <dbReference type="RuleBase" id="RU361134"/>
    </source>
</evidence>
<feature type="chain" id="PRO_5002208081" description="Alpha-amylase" evidence="12">
    <location>
        <begin position="24"/>
        <end position="475"/>
    </location>
</feature>
<keyword evidence="12" id="KW-0732">Signal</keyword>
<dbReference type="EC" id="3.2.1.1" evidence="4 11"/>
<dbReference type="InterPro" id="IPR006048">
    <property type="entry name" value="A-amylase/branching_C"/>
</dbReference>
<dbReference type="GO" id="GO:0004556">
    <property type="term" value="F:alpha-amylase activity"/>
    <property type="evidence" value="ECO:0007669"/>
    <property type="project" value="UniProtKB-UniRule"/>
</dbReference>
<evidence type="ECO:0000256" key="1">
    <source>
        <dbReference type="ARBA" id="ARBA00000548"/>
    </source>
</evidence>
<dbReference type="PANTHER" id="PTHR43447">
    <property type="entry name" value="ALPHA-AMYLASE"/>
    <property type="match status" value="1"/>
</dbReference>
<feature type="domain" description="Glycosyl hydrolase family 13 catalytic" evidence="14">
    <location>
        <begin position="37"/>
        <end position="381"/>
    </location>
</feature>
<dbReference type="SUPFAM" id="SSF51011">
    <property type="entry name" value="Glycosyl hydrolase domain"/>
    <property type="match status" value="1"/>
</dbReference>
<keyword evidence="7" id="KW-0106">Calcium</keyword>
<dbReference type="AlphaFoldDB" id="A0A0D0C0R2"/>
<sequence length="475" mass="51302">MSFSPSLLLVLLFSQVHILPVRASPMTRASTADSSKGVIVQMFQWSWDSIAAECTGFLGPAGYGYVQASPAQEHIIGDTWWTDYQPVSYNLTSKRGDRAQFQNMINTCHAAGVKVIADTIFNHMTGSASGSGVAGSTYTEYVYPGIYQSQDFHYCGLETDNLLTNWFDEEEVWTCQLEGLADLATDTEYVRSRLAEYANDLISLGVDGLRLDAAKSIPPSDIANITSRLTPIPYITQEVVWGDDQPVTPELYTDIGNVQEFRYTTAVMNAFSGDGIADLQNLDDQGWIDSSVANVFVTNHDTERYGPSLNYTSPHNTYVTALIFSLASTYGNTVTILSSYSFSDINAGAPNEGNCSGTGGSGDGWICQHRWVAITGMTAFRNNVGTAEMTNWVSPQSNQIAFGRGNLGFIAINNDDFEWSTTFTTSLGDGTYCDAISGVVSSSSCTGTNFTVSGGSFDATVPARSAIAIHTGAML</sequence>
<dbReference type="GO" id="GO:0005975">
    <property type="term" value="P:carbohydrate metabolic process"/>
    <property type="evidence" value="ECO:0007669"/>
    <property type="project" value="InterPro"/>
</dbReference>
<dbReference type="Gene3D" id="3.20.20.80">
    <property type="entry name" value="Glycosidases"/>
    <property type="match status" value="1"/>
</dbReference>
<evidence type="ECO:0000256" key="3">
    <source>
        <dbReference type="ARBA" id="ARBA00008061"/>
    </source>
</evidence>
<keyword evidence="6 11" id="KW-0378">Hydrolase</keyword>
<dbReference type="SMART" id="SM00632">
    <property type="entry name" value="Aamy_C"/>
    <property type="match status" value="1"/>
</dbReference>
<dbReference type="EMBL" id="KN834870">
    <property type="protein sequence ID" value="KIK51212.1"/>
    <property type="molecule type" value="Genomic_DNA"/>
</dbReference>
<dbReference type="PRINTS" id="PR00110">
    <property type="entry name" value="ALPHAAMYLASE"/>
</dbReference>
<evidence type="ECO:0000259" key="14">
    <source>
        <dbReference type="SMART" id="SM00642"/>
    </source>
</evidence>
<evidence type="ECO:0000259" key="13">
    <source>
        <dbReference type="SMART" id="SM00632"/>
    </source>
</evidence>
<dbReference type="InterPro" id="IPR031319">
    <property type="entry name" value="A-amylase_C"/>
</dbReference>
<feature type="domain" description="Alpha-amylase C-terminal" evidence="13">
    <location>
        <begin position="390"/>
        <end position="474"/>
    </location>
</feature>
<gene>
    <name evidence="15" type="ORF">GYMLUDRAFT_208839</name>
</gene>
<dbReference type="SMART" id="SM00642">
    <property type="entry name" value="Aamy"/>
    <property type="match status" value="1"/>
</dbReference>
<protein>
    <recommendedName>
        <fullName evidence="4 11">Alpha-amylase</fullName>
        <ecNumber evidence="4 11">3.2.1.1</ecNumber>
    </recommendedName>
</protein>
<evidence type="ECO:0000256" key="6">
    <source>
        <dbReference type="ARBA" id="ARBA00022801"/>
    </source>
</evidence>
<comment type="catalytic activity">
    <reaction evidence="1 11">
        <text>Endohydrolysis of (1-&gt;4)-alpha-D-glucosidic linkages in polysaccharides containing three or more (1-&gt;4)-alpha-linked D-glucose units.</text>
        <dbReference type="EC" id="3.2.1.1"/>
    </reaction>
</comment>
<organism evidence="15 16">
    <name type="scientific">Collybiopsis luxurians FD-317 M1</name>
    <dbReference type="NCBI Taxonomy" id="944289"/>
    <lineage>
        <taxon>Eukaryota</taxon>
        <taxon>Fungi</taxon>
        <taxon>Dikarya</taxon>
        <taxon>Basidiomycota</taxon>
        <taxon>Agaricomycotina</taxon>
        <taxon>Agaricomycetes</taxon>
        <taxon>Agaricomycetidae</taxon>
        <taxon>Agaricales</taxon>
        <taxon>Marasmiineae</taxon>
        <taxon>Omphalotaceae</taxon>
        <taxon>Collybiopsis</taxon>
        <taxon>Collybiopsis luxurians</taxon>
    </lineage>
</organism>
<evidence type="ECO:0000256" key="8">
    <source>
        <dbReference type="ARBA" id="ARBA00023277"/>
    </source>
</evidence>
<dbReference type="InterPro" id="IPR006047">
    <property type="entry name" value="GH13_cat_dom"/>
</dbReference>
<dbReference type="CDD" id="cd11317">
    <property type="entry name" value="AmyAc_bac_euk_AmyA"/>
    <property type="match status" value="1"/>
</dbReference>
<dbReference type="OrthoDB" id="550577at2759"/>